<reference evidence="4" key="2">
    <citation type="submission" date="2021-04" db="EMBL/GenBank/DDBJ databases">
        <authorList>
            <person name="Gilroy R."/>
        </authorList>
    </citation>
    <scope>NUCLEOTIDE SEQUENCE</scope>
    <source>
        <strain evidence="4">ChiHjej9B8-13557</strain>
    </source>
</reference>
<feature type="transmembrane region" description="Helical" evidence="1">
    <location>
        <begin position="26"/>
        <end position="48"/>
    </location>
</feature>
<comment type="caution">
    <text evidence="4">The sequence shown here is derived from an EMBL/GenBank/DDBJ whole genome shotgun (WGS) entry which is preliminary data.</text>
</comment>
<evidence type="ECO:0000256" key="1">
    <source>
        <dbReference type="SAM" id="Phobius"/>
    </source>
</evidence>
<gene>
    <name evidence="4" type="ORF">H9771_03915</name>
</gene>
<keyword evidence="1" id="KW-0472">Membrane</keyword>
<protein>
    <submittedName>
        <fullName evidence="4">GldG family protein</fullName>
    </submittedName>
</protein>
<feature type="domain" description="ABC-type uncharacterised transport system" evidence="2">
    <location>
        <begin position="188"/>
        <end position="357"/>
    </location>
</feature>
<evidence type="ECO:0000259" key="2">
    <source>
        <dbReference type="Pfam" id="PF09822"/>
    </source>
</evidence>
<keyword evidence="1" id="KW-0812">Transmembrane</keyword>
<feature type="transmembrane region" description="Helical" evidence="1">
    <location>
        <begin position="395"/>
        <end position="417"/>
    </location>
</feature>
<dbReference type="Proteomes" id="UP000824211">
    <property type="component" value="Unassembled WGS sequence"/>
</dbReference>
<feature type="domain" description="DUF7088" evidence="3">
    <location>
        <begin position="60"/>
        <end position="143"/>
    </location>
</feature>
<accession>A0A9D2S6H6</accession>
<evidence type="ECO:0000259" key="3">
    <source>
        <dbReference type="Pfam" id="PF23357"/>
    </source>
</evidence>
<organism evidence="4 5">
    <name type="scientific">Candidatus Faecalibacterium faecipullorum</name>
    <dbReference type="NCBI Taxonomy" id="2838578"/>
    <lineage>
        <taxon>Bacteria</taxon>
        <taxon>Bacillati</taxon>
        <taxon>Bacillota</taxon>
        <taxon>Clostridia</taxon>
        <taxon>Eubacteriales</taxon>
        <taxon>Oscillospiraceae</taxon>
        <taxon>Faecalibacterium</taxon>
    </lineage>
</organism>
<keyword evidence="1" id="KW-1133">Transmembrane helix</keyword>
<sequence>MKLPNLAFHRPRGGARPGNALRGGGYALAGTAVVLAILVAVNVFAAALPASLTHQDISAAQLYSVTSNTKVVVNNLAEDVTIYWIVQSGEEDDVIQNLLEKYDSLSDHITVEKRNPDVYPTFAQQYTDQEVANNSLVVECGDKSRYIPLTDIYLGEINPYTGGYNATDFDGEGAITSAIDYVTSNEYPQVYLLEGHGEGELPSAFASQIEKENMQVQSLSLLQVDAIPEDAACLLIYAPQSDLAAEEKEMLTDYVAGGGRLLVCAGAVEGGMLENLYSLLADHGVAAQDGLVIDPDRAHYALSPYQLMPEMNSSPLTDPLLEENYYAIFPLSIGLTVETDSDAVTELLTTSAQSYSKAAGYALETYDWEEGDAMAIRSRSLQYNYLTIDSATASLLQVLMIGVFPLLFLGIGIYVVLRRRRMQHVSL</sequence>
<evidence type="ECO:0000313" key="5">
    <source>
        <dbReference type="Proteomes" id="UP000824211"/>
    </source>
</evidence>
<dbReference type="Pfam" id="PF23357">
    <property type="entry name" value="DUF7088"/>
    <property type="match status" value="1"/>
</dbReference>
<dbReference type="AlphaFoldDB" id="A0A9D2S6H6"/>
<evidence type="ECO:0000313" key="4">
    <source>
        <dbReference type="EMBL" id="HJB58798.1"/>
    </source>
</evidence>
<dbReference type="InterPro" id="IPR019196">
    <property type="entry name" value="ABC_transp_unknown"/>
</dbReference>
<dbReference type="InterPro" id="IPR055396">
    <property type="entry name" value="DUF7088"/>
</dbReference>
<dbReference type="Pfam" id="PF09822">
    <property type="entry name" value="ABC_transp_aux"/>
    <property type="match status" value="1"/>
</dbReference>
<reference evidence="4" key="1">
    <citation type="journal article" date="2021" name="PeerJ">
        <title>Extensive microbial diversity within the chicken gut microbiome revealed by metagenomics and culture.</title>
        <authorList>
            <person name="Gilroy R."/>
            <person name="Ravi A."/>
            <person name="Getino M."/>
            <person name="Pursley I."/>
            <person name="Horton D.L."/>
            <person name="Alikhan N.F."/>
            <person name="Baker D."/>
            <person name="Gharbi K."/>
            <person name="Hall N."/>
            <person name="Watson M."/>
            <person name="Adriaenssens E.M."/>
            <person name="Foster-Nyarko E."/>
            <person name="Jarju S."/>
            <person name="Secka A."/>
            <person name="Antonio M."/>
            <person name="Oren A."/>
            <person name="Chaudhuri R.R."/>
            <person name="La Ragione R."/>
            <person name="Hildebrand F."/>
            <person name="Pallen M.J."/>
        </authorList>
    </citation>
    <scope>NUCLEOTIDE SEQUENCE</scope>
    <source>
        <strain evidence="4">ChiHjej9B8-13557</strain>
    </source>
</reference>
<proteinExistence type="predicted"/>
<dbReference type="EMBL" id="DWXX01000070">
    <property type="protein sequence ID" value="HJB58798.1"/>
    <property type="molecule type" value="Genomic_DNA"/>
</dbReference>
<name>A0A9D2S6H6_9FIRM</name>